<evidence type="ECO:0000313" key="2">
    <source>
        <dbReference type="Proteomes" id="UP000512167"/>
    </source>
</evidence>
<dbReference type="InterPro" id="IPR011335">
    <property type="entry name" value="Restrct_endonuc-II-like"/>
</dbReference>
<protein>
    <submittedName>
        <fullName evidence="1">Uncharacterized protein</fullName>
    </submittedName>
</protein>
<keyword evidence="2" id="KW-1185">Reference proteome</keyword>
<gene>
    <name evidence="1" type="ORF">HF295_07190</name>
</gene>
<accession>A0A7L6N7X1</accession>
<sequence>MEKDMFPILKDFLMNDGYDVKAEVLKADIVAKKDDIILIVEMKSVFSTTLIYQGLKRQHISDFVYLAIEKPSSKVLNSSTFKEKKTIVRRLELGLILVDIKKKMIEVILDPKTYHFKNNKKKRKQLNKEFSLRKTSMNTGGVKGVKIMTAYKELALMILDALKDEPKTSQYLKNYTNRNKTLSILQKNYYGWFERVSRGVYQLSDTGRLAIEEYRDVIKEIK</sequence>
<dbReference type="EMBL" id="CP051151">
    <property type="protein sequence ID" value="QLY40639.1"/>
    <property type="molecule type" value="Genomic_DNA"/>
</dbReference>
<dbReference type="Proteomes" id="UP000512167">
    <property type="component" value="Chromosome"/>
</dbReference>
<reference evidence="1 2" key="1">
    <citation type="submission" date="2020-04" db="EMBL/GenBank/DDBJ databases">
        <authorList>
            <person name="Zheng R.K."/>
            <person name="Sun C.M."/>
        </authorList>
    </citation>
    <scope>NUCLEOTIDE SEQUENCE [LARGE SCALE GENOMIC DNA]</scope>
    <source>
        <strain evidence="2">zrk29</strain>
    </source>
</reference>
<evidence type="ECO:0000313" key="1">
    <source>
        <dbReference type="EMBL" id="QLY40639.1"/>
    </source>
</evidence>
<dbReference type="InterPro" id="IPR018679">
    <property type="entry name" value="DUF2161"/>
</dbReference>
<name>A0A7L6N7X1_9MOLU</name>
<dbReference type="SUPFAM" id="SSF52980">
    <property type="entry name" value="Restriction endonuclease-like"/>
    <property type="match status" value="1"/>
</dbReference>
<dbReference type="RefSeq" id="WP_312031486.1">
    <property type="nucleotide sequence ID" value="NZ_CP051151.1"/>
</dbReference>
<dbReference type="KEGG" id="tbk:HF295_07190"/>
<proteinExistence type="predicted"/>
<organism evidence="1 2">
    <name type="scientific">Hujiaoplasma nucleasis</name>
    <dbReference type="NCBI Taxonomy" id="2725268"/>
    <lineage>
        <taxon>Bacteria</taxon>
        <taxon>Bacillati</taxon>
        <taxon>Mycoplasmatota</taxon>
        <taxon>Mollicutes</taxon>
        <taxon>Candidatus Izemoplasmatales</taxon>
        <taxon>Hujiaoplasmataceae</taxon>
        <taxon>Hujiaoplasma</taxon>
    </lineage>
</organism>
<dbReference type="Pfam" id="PF09929">
    <property type="entry name" value="DUF2161"/>
    <property type="match status" value="1"/>
</dbReference>
<dbReference type="AlphaFoldDB" id="A0A7L6N7X1"/>